<dbReference type="AlphaFoldDB" id="A0A482W0Z0"/>
<accession>A0A482W0Z0</accession>
<evidence type="ECO:0000313" key="2">
    <source>
        <dbReference type="EMBL" id="RZC38635.1"/>
    </source>
</evidence>
<sequence>MFPVIILALLVTCINAEEKTVFGKLKSGFQLAGKLLGIDQATGVAQLVTEAFGKTQRKGDASEGTGNIFSGFLRILGFDSKKIGAIAINAIIFVAQLISSSLSRPLVSQINEARTLRDGSPLDWMMSSSEVIQMFSHIKDKELPNHIIMHIKERALDEDTDCVQLLICKTAPFIWGMQKVLDVNENSTVKGPKSFYAYLPTLEEVTHHADGCDKNHPYCFIHI</sequence>
<proteinExistence type="predicted"/>
<evidence type="ECO:0000313" key="3">
    <source>
        <dbReference type="Proteomes" id="UP000292052"/>
    </source>
</evidence>
<dbReference type="Proteomes" id="UP000292052">
    <property type="component" value="Unassembled WGS sequence"/>
</dbReference>
<organism evidence="2 3">
    <name type="scientific">Asbolus verrucosus</name>
    <name type="common">Desert ironclad beetle</name>
    <dbReference type="NCBI Taxonomy" id="1661398"/>
    <lineage>
        <taxon>Eukaryota</taxon>
        <taxon>Metazoa</taxon>
        <taxon>Ecdysozoa</taxon>
        <taxon>Arthropoda</taxon>
        <taxon>Hexapoda</taxon>
        <taxon>Insecta</taxon>
        <taxon>Pterygota</taxon>
        <taxon>Neoptera</taxon>
        <taxon>Endopterygota</taxon>
        <taxon>Coleoptera</taxon>
        <taxon>Polyphaga</taxon>
        <taxon>Cucujiformia</taxon>
        <taxon>Tenebrionidae</taxon>
        <taxon>Pimeliinae</taxon>
        <taxon>Asbolus</taxon>
    </lineage>
</organism>
<dbReference type="EMBL" id="QDEB01041461">
    <property type="protein sequence ID" value="RZC38635.1"/>
    <property type="molecule type" value="Genomic_DNA"/>
</dbReference>
<reference evidence="2 3" key="1">
    <citation type="submission" date="2017-03" db="EMBL/GenBank/DDBJ databases">
        <title>Genome of the blue death feigning beetle - Asbolus verrucosus.</title>
        <authorList>
            <person name="Rider S.D."/>
        </authorList>
    </citation>
    <scope>NUCLEOTIDE SEQUENCE [LARGE SCALE GENOMIC DNA]</scope>
    <source>
        <strain evidence="2">Butters</strain>
        <tissue evidence="2">Head and leg muscle</tissue>
    </source>
</reference>
<keyword evidence="1" id="KW-0732">Signal</keyword>
<protein>
    <submittedName>
        <fullName evidence="2">Uncharacterized protein</fullName>
    </submittedName>
</protein>
<feature type="chain" id="PRO_5019822190" evidence="1">
    <location>
        <begin position="17"/>
        <end position="223"/>
    </location>
</feature>
<comment type="caution">
    <text evidence="2">The sequence shown here is derived from an EMBL/GenBank/DDBJ whole genome shotgun (WGS) entry which is preliminary data.</text>
</comment>
<feature type="signal peptide" evidence="1">
    <location>
        <begin position="1"/>
        <end position="16"/>
    </location>
</feature>
<dbReference type="OrthoDB" id="6575720at2759"/>
<gene>
    <name evidence="2" type="ORF">BDFB_008946</name>
</gene>
<name>A0A482W0Z0_ASBVE</name>
<keyword evidence="3" id="KW-1185">Reference proteome</keyword>
<evidence type="ECO:0000256" key="1">
    <source>
        <dbReference type="SAM" id="SignalP"/>
    </source>
</evidence>